<dbReference type="GO" id="GO:0055085">
    <property type="term" value="P:transmembrane transport"/>
    <property type="evidence" value="ECO:0007669"/>
    <property type="project" value="UniProtKB-ARBA"/>
</dbReference>
<dbReference type="InterPro" id="IPR003593">
    <property type="entry name" value="AAA+_ATPase"/>
</dbReference>
<evidence type="ECO:0000313" key="8">
    <source>
        <dbReference type="Proteomes" id="UP000197065"/>
    </source>
</evidence>
<evidence type="ECO:0000256" key="5">
    <source>
        <dbReference type="ARBA" id="ARBA00022840"/>
    </source>
</evidence>
<keyword evidence="4" id="KW-0547">Nucleotide-binding</keyword>
<evidence type="ECO:0000256" key="4">
    <source>
        <dbReference type="ARBA" id="ARBA00022741"/>
    </source>
</evidence>
<keyword evidence="8" id="KW-1185">Reference proteome</keyword>
<evidence type="ECO:0000256" key="2">
    <source>
        <dbReference type="ARBA" id="ARBA00005417"/>
    </source>
</evidence>
<dbReference type="GO" id="GO:0005886">
    <property type="term" value="C:plasma membrane"/>
    <property type="evidence" value="ECO:0007669"/>
    <property type="project" value="UniProtKB-SubCell"/>
</dbReference>
<gene>
    <name evidence="7" type="ORF">SAMN07250955_10515</name>
</gene>
<evidence type="ECO:0000256" key="3">
    <source>
        <dbReference type="ARBA" id="ARBA00022448"/>
    </source>
</evidence>
<dbReference type="AlphaFoldDB" id="A0A212R255"/>
<dbReference type="Pfam" id="PF08352">
    <property type="entry name" value="oligo_HPY"/>
    <property type="match status" value="1"/>
</dbReference>
<dbReference type="GO" id="GO:0015833">
    <property type="term" value="P:peptide transport"/>
    <property type="evidence" value="ECO:0007669"/>
    <property type="project" value="InterPro"/>
</dbReference>
<dbReference type="PROSITE" id="PS00211">
    <property type="entry name" value="ABC_TRANSPORTER_1"/>
    <property type="match status" value="1"/>
</dbReference>
<accession>A0A212R255</accession>
<dbReference type="PANTHER" id="PTHR43776">
    <property type="entry name" value="TRANSPORT ATP-BINDING PROTEIN"/>
    <property type="match status" value="1"/>
</dbReference>
<dbReference type="SUPFAM" id="SSF52540">
    <property type="entry name" value="P-loop containing nucleoside triphosphate hydrolases"/>
    <property type="match status" value="2"/>
</dbReference>
<dbReference type="NCBIfam" id="NF007739">
    <property type="entry name" value="PRK10419.1"/>
    <property type="match status" value="2"/>
</dbReference>
<dbReference type="InterPro" id="IPR017871">
    <property type="entry name" value="ABC_transporter-like_CS"/>
</dbReference>
<feature type="domain" description="ABC transporter" evidence="6">
    <location>
        <begin position="292"/>
        <end position="546"/>
    </location>
</feature>
<feature type="domain" description="ABC transporter" evidence="6">
    <location>
        <begin position="22"/>
        <end position="270"/>
    </location>
</feature>
<evidence type="ECO:0000313" key="7">
    <source>
        <dbReference type="EMBL" id="SNB65951.1"/>
    </source>
</evidence>
<dbReference type="InterPro" id="IPR003439">
    <property type="entry name" value="ABC_transporter-like_ATP-bd"/>
</dbReference>
<reference evidence="7 8" key="1">
    <citation type="submission" date="2017-06" db="EMBL/GenBank/DDBJ databases">
        <authorList>
            <person name="Kim H.J."/>
            <person name="Triplett B.A."/>
        </authorList>
    </citation>
    <scope>NUCLEOTIDE SEQUENCE [LARGE SCALE GENOMIC DNA]</scope>
    <source>
        <strain evidence="7 8">B29T1</strain>
    </source>
</reference>
<evidence type="ECO:0000256" key="1">
    <source>
        <dbReference type="ARBA" id="ARBA00004417"/>
    </source>
</evidence>
<dbReference type="InterPro" id="IPR013563">
    <property type="entry name" value="Oligopep_ABC_C"/>
</dbReference>
<proteinExistence type="inferred from homology"/>
<dbReference type="Pfam" id="PF00005">
    <property type="entry name" value="ABC_tran"/>
    <property type="match status" value="2"/>
</dbReference>
<keyword evidence="5 7" id="KW-0067">ATP-binding</keyword>
<dbReference type="PROSITE" id="PS50893">
    <property type="entry name" value="ABC_TRANSPORTER_2"/>
    <property type="match status" value="2"/>
</dbReference>
<dbReference type="InterPro" id="IPR027417">
    <property type="entry name" value="P-loop_NTPase"/>
</dbReference>
<dbReference type="Gene3D" id="3.40.50.300">
    <property type="entry name" value="P-loop containing nucleotide triphosphate hydrolases"/>
    <property type="match status" value="2"/>
</dbReference>
<keyword evidence="3" id="KW-0813">Transport</keyword>
<sequence length="558" mass="60908">MSAALTSAEAKAASKEKPALAVHKYSLSYRTEAGLIAALRNIDLTIAKGETVGLVGESGSGKSSMAWSIMRYLPPNAVEQGGAIRLAGEEILDYTPHEMATIRGSRVPMVFQDPSTSLNPTIRLGEQIAEVLIRHRGLTKAEAYAEAEAALARTGITHPKEMLQRYPHEASGGEKQRVVIATAFACEPELIIFDEPTTALDILTARQILDLFTRLREETNVSALYISHDLGLVSRVVDRVAVIHKGVIVENGSVDEVFRHPKADYTRQLIGAVPDPERWIGVEAPAVPQTLIRLTNAGVHYGGPSLLQRIFQPEEAGKVGFWGARNVSLDIRKGELLGVVGESGSGKSTIAKVLAGLQDFEGTLEVDGRTIGSRKAIDRAYRRRVQIVFQHPDASLNPRQKIGTIIGRPLKLYQIVPRRQVKIRVGQLLEMVRLPAAYAKRYPHQLSGGEKQRVAIARAFAAEPELVICDEVTAALDVSVQAAVAELLVKLQRDTGTACLFITHDLNLIRQLAHRIAVMRHGVLVDFFDRRDARADDRNPYTKALLDAVPVQSSSAAA</sequence>
<dbReference type="GO" id="GO:0005524">
    <property type="term" value="F:ATP binding"/>
    <property type="evidence" value="ECO:0007669"/>
    <property type="project" value="UniProtKB-KW"/>
</dbReference>
<evidence type="ECO:0000259" key="6">
    <source>
        <dbReference type="PROSITE" id="PS50893"/>
    </source>
</evidence>
<name>A0A212R255_9PROT</name>
<dbReference type="EMBL" id="FYEH01000005">
    <property type="protein sequence ID" value="SNB65951.1"/>
    <property type="molecule type" value="Genomic_DNA"/>
</dbReference>
<dbReference type="PANTHER" id="PTHR43776:SF7">
    <property type="entry name" value="D,D-DIPEPTIDE TRANSPORT ATP-BINDING PROTEIN DDPF-RELATED"/>
    <property type="match status" value="1"/>
</dbReference>
<dbReference type="CDD" id="cd03257">
    <property type="entry name" value="ABC_NikE_OppD_transporters"/>
    <property type="match status" value="2"/>
</dbReference>
<dbReference type="GO" id="GO:0016887">
    <property type="term" value="F:ATP hydrolysis activity"/>
    <property type="evidence" value="ECO:0007669"/>
    <property type="project" value="InterPro"/>
</dbReference>
<organism evidence="7 8">
    <name type="scientific">Arboricoccus pini</name>
    <dbReference type="NCBI Taxonomy" id="1963835"/>
    <lineage>
        <taxon>Bacteria</taxon>
        <taxon>Pseudomonadati</taxon>
        <taxon>Pseudomonadota</taxon>
        <taxon>Alphaproteobacteria</taxon>
        <taxon>Geminicoccales</taxon>
        <taxon>Geminicoccaceae</taxon>
        <taxon>Arboricoccus</taxon>
    </lineage>
</organism>
<comment type="subcellular location">
    <subcellularLocation>
        <location evidence="1">Cell inner membrane</location>
        <topology evidence="1">Peripheral membrane protein</topology>
    </subcellularLocation>
</comment>
<dbReference type="Proteomes" id="UP000197065">
    <property type="component" value="Unassembled WGS sequence"/>
</dbReference>
<dbReference type="SMART" id="SM00382">
    <property type="entry name" value="AAA"/>
    <property type="match status" value="2"/>
</dbReference>
<protein>
    <submittedName>
        <fullName evidence="7">Peptide/nickel transport system ATP-binding protein</fullName>
    </submittedName>
</protein>
<dbReference type="InterPro" id="IPR050319">
    <property type="entry name" value="ABC_transp_ATP-bind"/>
</dbReference>
<comment type="similarity">
    <text evidence="2">Belongs to the ABC transporter superfamily.</text>
</comment>
<dbReference type="RefSeq" id="WP_207761983.1">
    <property type="nucleotide sequence ID" value="NZ_FYEH01000005.1"/>
</dbReference>